<evidence type="ECO:0000256" key="11">
    <source>
        <dbReference type="PIRSR" id="PIRSR001400-1"/>
    </source>
</evidence>
<feature type="domain" description="Enolase N-terminal" evidence="16">
    <location>
        <begin position="5"/>
        <end position="135"/>
    </location>
</feature>
<dbReference type="HAMAP" id="MF_00318">
    <property type="entry name" value="Enolase"/>
    <property type="match status" value="1"/>
</dbReference>
<evidence type="ECO:0000256" key="6">
    <source>
        <dbReference type="ARBA" id="ARBA00022842"/>
    </source>
</evidence>
<dbReference type="KEGG" id="rtg:NCTC13098_04840"/>
<feature type="binding site" evidence="10 13">
    <location>
        <position position="244"/>
    </location>
    <ligand>
        <name>Mg(2+)</name>
        <dbReference type="ChEBI" id="CHEBI:18420"/>
    </ligand>
</feature>
<dbReference type="InterPro" id="IPR036849">
    <property type="entry name" value="Enolase-like_C_sf"/>
</dbReference>
<dbReference type="FunFam" id="3.30.390.10:FF:000001">
    <property type="entry name" value="Enolase"/>
    <property type="match status" value="1"/>
</dbReference>
<dbReference type="GO" id="GO:0005576">
    <property type="term" value="C:extracellular region"/>
    <property type="evidence" value="ECO:0007669"/>
    <property type="project" value="UniProtKB-SubCell"/>
</dbReference>
<comment type="catalytic activity">
    <reaction evidence="10">
        <text>(2R)-2-phosphoglycerate = phosphoenolpyruvate + H2O</text>
        <dbReference type="Rhea" id="RHEA:10164"/>
        <dbReference type="ChEBI" id="CHEBI:15377"/>
        <dbReference type="ChEBI" id="CHEBI:58289"/>
        <dbReference type="ChEBI" id="CHEBI:58702"/>
        <dbReference type="EC" id="4.2.1.11"/>
    </reaction>
</comment>
<dbReference type="Gene3D" id="3.20.20.120">
    <property type="entry name" value="Enolase-like C-terminal domain"/>
    <property type="match status" value="1"/>
</dbReference>
<dbReference type="InterPro" id="IPR029017">
    <property type="entry name" value="Enolase-like_N"/>
</dbReference>
<evidence type="ECO:0000256" key="13">
    <source>
        <dbReference type="PIRSR" id="PIRSR001400-3"/>
    </source>
</evidence>
<protein>
    <recommendedName>
        <fullName evidence="4 10">Enolase</fullName>
        <ecNumber evidence="3 10">4.2.1.11</ecNumber>
    </recommendedName>
    <alternativeName>
        <fullName evidence="10">2-phospho-D-glycerate hydro-lyase</fullName>
    </alternativeName>
    <alternativeName>
        <fullName evidence="10">2-phosphoglycerate dehydratase</fullName>
    </alternativeName>
</protein>
<evidence type="ECO:0000256" key="7">
    <source>
        <dbReference type="ARBA" id="ARBA00023152"/>
    </source>
</evidence>
<feature type="binding site" evidence="10">
    <location>
        <position position="368"/>
    </location>
    <ligand>
        <name>(2R)-2-phosphoglycerate</name>
        <dbReference type="ChEBI" id="CHEBI:58289"/>
    </ligand>
</feature>
<accession>A0A3P8M3F0</accession>
<evidence type="ECO:0000256" key="3">
    <source>
        <dbReference type="ARBA" id="ARBA00012058"/>
    </source>
</evidence>
<keyword evidence="5 10" id="KW-0964">Secreted</keyword>
<dbReference type="GO" id="GO:0009986">
    <property type="term" value="C:cell surface"/>
    <property type="evidence" value="ECO:0007669"/>
    <property type="project" value="UniProtKB-SubCell"/>
</dbReference>
<dbReference type="AlphaFoldDB" id="A0A3P8M3F0"/>
<evidence type="ECO:0000256" key="2">
    <source>
        <dbReference type="ARBA" id="ARBA00009604"/>
    </source>
</evidence>
<evidence type="ECO:0000259" key="15">
    <source>
        <dbReference type="SMART" id="SM01192"/>
    </source>
</evidence>
<dbReference type="CDD" id="cd03313">
    <property type="entry name" value="enolase"/>
    <property type="match status" value="1"/>
</dbReference>
<dbReference type="Pfam" id="PF00113">
    <property type="entry name" value="Enolase_C"/>
    <property type="match status" value="1"/>
</dbReference>
<dbReference type="UniPathway" id="UPA00109">
    <property type="reaction ID" value="UER00187"/>
</dbReference>
<comment type="cofactor">
    <cofactor evidence="13">
        <name>Mg(2+)</name>
        <dbReference type="ChEBI" id="CHEBI:18420"/>
    </cofactor>
    <text evidence="13">Mg(2+) is required for catalysis and for stabilizing the dimer.</text>
</comment>
<dbReference type="SFLD" id="SFLDF00002">
    <property type="entry name" value="enolase"/>
    <property type="match status" value="1"/>
</dbReference>
<evidence type="ECO:0000256" key="12">
    <source>
        <dbReference type="PIRSR" id="PIRSR001400-2"/>
    </source>
</evidence>
<feature type="binding site" evidence="10">
    <location>
        <position position="369"/>
    </location>
    <ligand>
        <name>(2R)-2-phosphoglycerate</name>
        <dbReference type="ChEBI" id="CHEBI:58289"/>
    </ligand>
</feature>
<dbReference type="Proteomes" id="UP000274346">
    <property type="component" value="Chromosome"/>
</dbReference>
<dbReference type="Pfam" id="PF03952">
    <property type="entry name" value="Enolase_N"/>
    <property type="match status" value="1"/>
</dbReference>
<reference evidence="17 18" key="1">
    <citation type="submission" date="2018-12" db="EMBL/GenBank/DDBJ databases">
        <authorList>
            <consortium name="Pathogen Informatics"/>
        </authorList>
    </citation>
    <scope>NUCLEOTIDE SEQUENCE [LARGE SCALE GENOMIC DNA]</scope>
    <source>
        <strain evidence="17 18">NCTC13098</strain>
    </source>
</reference>
<feature type="active site" description="Proton acceptor" evidence="10 11">
    <location>
        <position position="339"/>
    </location>
</feature>
<dbReference type="SMART" id="SM01192">
    <property type="entry name" value="Enolase_C"/>
    <property type="match status" value="1"/>
</dbReference>
<dbReference type="SUPFAM" id="SSF51604">
    <property type="entry name" value="Enolase C-terminal domain-like"/>
    <property type="match status" value="1"/>
</dbReference>
<dbReference type="GO" id="GO:0000287">
    <property type="term" value="F:magnesium ion binding"/>
    <property type="evidence" value="ECO:0007669"/>
    <property type="project" value="UniProtKB-UniRule"/>
</dbReference>
<feature type="binding site" evidence="10">
    <location>
        <position position="165"/>
    </location>
    <ligand>
        <name>(2R)-2-phosphoglycerate</name>
        <dbReference type="ChEBI" id="CHEBI:58289"/>
    </ligand>
</feature>
<feature type="binding site" evidence="12">
    <location>
        <position position="166"/>
    </location>
    <ligand>
        <name>substrate</name>
    </ligand>
</feature>
<evidence type="ECO:0000256" key="1">
    <source>
        <dbReference type="ARBA" id="ARBA00005031"/>
    </source>
</evidence>
<feature type="binding site" evidence="12">
    <location>
        <position position="287"/>
    </location>
    <ligand>
        <name>substrate</name>
    </ligand>
</feature>
<dbReference type="GO" id="GO:0006096">
    <property type="term" value="P:glycolytic process"/>
    <property type="evidence" value="ECO:0007669"/>
    <property type="project" value="UniProtKB-UniRule"/>
</dbReference>
<feature type="binding site" evidence="10">
    <location>
        <position position="390"/>
    </location>
    <ligand>
        <name>(2R)-2-phosphoglycerate</name>
        <dbReference type="ChEBI" id="CHEBI:58289"/>
    </ligand>
</feature>
<feature type="region of interest" description="Disordered" evidence="14">
    <location>
        <begin position="30"/>
        <end position="58"/>
    </location>
</feature>
<keyword evidence="7 10" id="KW-0324">Glycolysis</keyword>
<feature type="domain" description="Enolase C-terminal TIM barrel" evidence="15">
    <location>
        <begin position="140"/>
        <end position="427"/>
    </location>
</feature>
<dbReference type="SMART" id="SM01193">
    <property type="entry name" value="Enolase_N"/>
    <property type="match status" value="1"/>
</dbReference>
<evidence type="ECO:0000256" key="8">
    <source>
        <dbReference type="ARBA" id="ARBA00023239"/>
    </source>
</evidence>
<feature type="binding site" evidence="12">
    <location>
        <position position="156"/>
    </location>
    <ligand>
        <name>substrate</name>
    </ligand>
</feature>
<feature type="binding site" evidence="12">
    <location>
        <position position="390"/>
    </location>
    <ligand>
        <name>substrate</name>
    </ligand>
</feature>
<comment type="pathway">
    <text evidence="1 10">Carbohydrate degradation; glycolysis; pyruvate from D-glyceraldehyde 3-phosphate: step 4/5.</text>
</comment>
<dbReference type="NCBIfam" id="TIGR01060">
    <property type="entry name" value="eno"/>
    <property type="match status" value="1"/>
</dbReference>
<feature type="binding site" evidence="10 13">
    <location>
        <position position="314"/>
    </location>
    <ligand>
        <name>Mg(2+)</name>
        <dbReference type="ChEBI" id="CHEBI:18420"/>
    </ligand>
</feature>
<dbReference type="GO" id="GO:0004634">
    <property type="term" value="F:phosphopyruvate hydratase activity"/>
    <property type="evidence" value="ECO:0007669"/>
    <property type="project" value="UniProtKB-UniRule"/>
</dbReference>
<dbReference type="PRINTS" id="PR00148">
    <property type="entry name" value="ENOLASE"/>
</dbReference>
<dbReference type="EC" id="4.2.1.11" evidence="3 10"/>
<keyword evidence="6 10" id="KW-0460">Magnesium</keyword>
<feature type="binding site" evidence="10 13">
    <location>
        <position position="287"/>
    </location>
    <ligand>
        <name>Mg(2+)</name>
        <dbReference type="ChEBI" id="CHEBI:18420"/>
    </ligand>
</feature>
<dbReference type="SUPFAM" id="SSF54826">
    <property type="entry name" value="Enolase N-terminal domain-like"/>
    <property type="match status" value="1"/>
</dbReference>
<dbReference type="InterPro" id="IPR000941">
    <property type="entry name" value="Enolase"/>
</dbReference>
<evidence type="ECO:0000313" key="18">
    <source>
        <dbReference type="Proteomes" id="UP000274346"/>
    </source>
</evidence>
<feature type="binding site" evidence="12">
    <location>
        <begin position="366"/>
        <end position="369"/>
    </location>
    <ligand>
        <name>substrate</name>
    </ligand>
</feature>
<dbReference type="PANTHER" id="PTHR11902">
    <property type="entry name" value="ENOLASE"/>
    <property type="match status" value="1"/>
</dbReference>
<dbReference type="InterPro" id="IPR020810">
    <property type="entry name" value="Enolase_C"/>
</dbReference>
<feature type="compositionally biased region" description="Basic and acidic residues" evidence="14">
    <location>
        <begin position="48"/>
        <end position="58"/>
    </location>
</feature>
<dbReference type="InterPro" id="IPR020811">
    <property type="entry name" value="Enolase_N"/>
</dbReference>
<dbReference type="SFLD" id="SFLDG00178">
    <property type="entry name" value="enolase"/>
    <property type="match status" value="1"/>
</dbReference>
<comment type="subunit">
    <text evidence="10">Component of the RNA degradosome, a multiprotein complex involved in RNA processing and mRNA degradation.</text>
</comment>
<evidence type="ECO:0000256" key="5">
    <source>
        <dbReference type="ARBA" id="ARBA00022525"/>
    </source>
</evidence>
<organism evidence="17 18">
    <name type="scientific">Raoultella terrigena</name>
    <name type="common">Klebsiella terrigena</name>
    <dbReference type="NCBI Taxonomy" id="577"/>
    <lineage>
        <taxon>Bacteria</taxon>
        <taxon>Pseudomonadati</taxon>
        <taxon>Pseudomonadota</taxon>
        <taxon>Gammaproteobacteria</taxon>
        <taxon>Enterobacterales</taxon>
        <taxon>Enterobacteriaceae</taxon>
        <taxon>Klebsiella/Raoultella group</taxon>
        <taxon>Raoultella</taxon>
    </lineage>
</organism>
<keyword evidence="10" id="KW-0963">Cytoplasm</keyword>
<comment type="function">
    <text evidence="9 10">Catalyzes the reversible conversion of 2-phosphoglycerate (2-PG) into phosphoenolpyruvate (PEP). It is essential for the degradation of carbohydrates via glycolysis.</text>
</comment>
<evidence type="ECO:0000256" key="10">
    <source>
        <dbReference type="HAMAP-Rule" id="MF_00318"/>
    </source>
</evidence>
<evidence type="ECO:0000313" key="17">
    <source>
        <dbReference type="EMBL" id="VDR28456.1"/>
    </source>
</evidence>
<keyword evidence="10 13" id="KW-0479">Metal-binding</keyword>
<feature type="active site" description="Proton donor" evidence="10 11">
    <location>
        <position position="207"/>
    </location>
</feature>
<evidence type="ECO:0000256" key="4">
    <source>
        <dbReference type="ARBA" id="ARBA00017068"/>
    </source>
</evidence>
<proteinExistence type="inferred from homology"/>
<dbReference type="PIRSF" id="PIRSF001400">
    <property type="entry name" value="Enolase"/>
    <property type="match status" value="1"/>
</dbReference>
<dbReference type="PANTHER" id="PTHR11902:SF1">
    <property type="entry name" value="ENOLASE"/>
    <property type="match status" value="1"/>
</dbReference>
<feature type="binding site" evidence="10">
    <location>
        <position position="339"/>
    </location>
    <ligand>
        <name>(2R)-2-phosphoglycerate</name>
        <dbReference type="ChEBI" id="CHEBI:58289"/>
    </ligand>
</feature>
<evidence type="ECO:0000256" key="14">
    <source>
        <dbReference type="SAM" id="MobiDB-lite"/>
    </source>
</evidence>
<feature type="binding site" evidence="12">
    <location>
        <position position="314"/>
    </location>
    <ligand>
        <name>substrate</name>
    </ligand>
</feature>
<keyword evidence="8 10" id="KW-0456">Lyase</keyword>
<dbReference type="SFLD" id="SFLDS00001">
    <property type="entry name" value="Enolase"/>
    <property type="match status" value="1"/>
</dbReference>
<comment type="subcellular location">
    <subcellularLocation>
        <location evidence="10">Cytoplasm</location>
    </subcellularLocation>
    <subcellularLocation>
        <location evidence="10">Secreted</location>
    </subcellularLocation>
    <subcellularLocation>
        <location evidence="10">Cell surface</location>
    </subcellularLocation>
    <text evidence="10">Fractions of enolase are present in both the cytoplasm and on the cell surface.</text>
</comment>
<gene>
    <name evidence="10 17" type="primary">eno</name>
    <name evidence="17" type="ORF">NCTC13098_04840</name>
</gene>
<evidence type="ECO:0000259" key="16">
    <source>
        <dbReference type="SMART" id="SM01193"/>
    </source>
</evidence>
<sequence length="437" mass="47735">MSYEIEGVIAREILDSRGNPTVEVEVTSADGRTARASVPSGASTGSREAIERRDGDGRRFGGKGVLDAVHSINTEIHDALQGYDVRRQKDIDSRLIALDGTENKGRIGANAILGVSLAVARLAAQLSGIPLYRYLGGIGANLLPVPCMNIINGGVHARWQGADFQEFMIAPWGASSVREAIRWGSEVYQNLRQVLLEKGLSTGVGDEGGFAPVVSSNRQPLELIVEAIKRAGYRPGEDIAICVDPASSEFYKEGKYTLRTENARLNAEEMTRYYEQLVEEFPIVLIEDGLAEDDWTGWKILSDALGDKVELVGDDIFVTNVKYIQRGIDENLANAALIKLNQIGTLSETIAAVQLCQDHGWGTFISHRSGETVDSFIADMTVGLRAGHLKTGAPSRGERIEKYNQLMRIEDELGDTAVFAGKSAFKKRESCTRLPHR</sequence>
<dbReference type="EMBL" id="LR131271">
    <property type="protein sequence ID" value="VDR28456.1"/>
    <property type="molecule type" value="Genomic_DNA"/>
</dbReference>
<name>A0A3P8M3F0_RAOTE</name>
<comment type="cofactor">
    <cofactor evidence="10">
        <name>Mg(2+)</name>
        <dbReference type="ChEBI" id="CHEBI:18420"/>
    </cofactor>
    <text evidence="10">Binds a second Mg(2+) ion via substrate during catalysis.</text>
</comment>
<dbReference type="Gene3D" id="3.30.390.10">
    <property type="entry name" value="Enolase-like, N-terminal domain"/>
    <property type="match status" value="1"/>
</dbReference>
<evidence type="ECO:0000256" key="9">
    <source>
        <dbReference type="ARBA" id="ARBA00045763"/>
    </source>
</evidence>
<comment type="similarity">
    <text evidence="2 10">Belongs to the enolase family.</text>
</comment>
<dbReference type="GO" id="GO:0000015">
    <property type="term" value="C:phosphopyruvate hydratase complex"/>
    <property type="evidence" value="ECO:0007669"/>
    <property type="project" value="InterPro"/>
</dbReference>